<dbReference type="AlphaFoldDB" id="A0A0A9B198"/>
<reference evidence="1" key="2">
    <citation type="journal article" date="2015" name="Data Brief">
        <title>Shoot transcriptome of the giant reed, Arundo donax.</title>
        <authorList>
            <person name="Barrero R.A."/>
            <person name="Guerrero F.D."/>
            <person name="Moolhuijzen P."/>
            <person name="Goolsby J.A."/>
            <person name="Tidwell J."/>
            <person name="Bellgard S.E."/>
            <person name="Bellgard M.I."/>
        </authorList>
    </citation>
    <scope>NUCLEOTIDE SEQUENCE</scope>
    <source>
        <tissue evidence="1">Shoot tissue taken approximately 20 cm above the soil surface</tissue>
    </source>
</reference>
<protein>
    <recommendedName>
        <fullName evidence="2">Alpha/beta hydrolase</fullName>
    </recommendedName>
</protein>
<sequence length="55" mass="6680">MTFSPARIQHLYTISSQVQNQDDRRWWEMNNRQYALRMGRRVDSAVPFIFFHGYG</sequence>
<proteinExistence type="predicted"/>
<evidence type="ECO:0008006" key="2">
    <source>
        <dbReference type="Google" id="ProtNLM"/>
    </source>
</evidence>
<accession>A0A0A9B198</accession>
<name>A0A0A9B198_ARUDO</name>
<evidence type="ECO:0000313" key="1">
    <source>
        <dbReference type="EMBL" id="JAD57769.1"/>
    </source>
</evidence>
<dbReference type="EMBL" id="GBRH01240126">
    <property type="protein sequence ID" value="JAD57769.1"/>
    <property type="molecule type" value="Transcribed_RNA"/>
</dbReference>
<reference evidence="1" key="1">
    <citation type="submission" date="2014-09" db="EMBL/GenBank/DDBJ databases">
        <authorList>
            <person name="Magalhaes I.L.F."/>
            <person name="Oliveira U."/>
            <person name="Santos F.R."/>
            <person name="Vidigal T.H.D.A."/>
            <person name="Brescovit A.D."/>
            <person name="Santos A.J."/>
        </authorList>
    </citation>
    <scope>NUCLEOTIDE SEQUENCE</scope>
    <source>
        <tissue evidence="1">Shoot tissue taken approximately 20 cm above the soil surface</tissue>
    </source>
</reference>
<organism evidence="1">
    <name type="scientific">Arundo donax</name>
    <name type="common">Giant reed</name>
    <name type="synonym">Donax arundinaceus</name>
    <dbReference type="NCBI Taxonomy" id="35708"/>
    <lineage>
        <taxon>Eukaryota</taxon>
        <taxon>Viridiplantae</taxon>
        <taxon>Streptophyta</taxon>
        <taxon>Embryophyta</taxon>
        <taxon>Tracheophyta</taxon>
        <taxon>Spermatophyta</taxon>
        <taxon>Magnoliopsida</taxon>
        <taxon>Liliopsida</taxon>
        <taxon>Poales</taxon>
        <taxon>Poaceae</taxon>
        <taxon>PACMAD clade</taxon>
        <taxon>Arundinoideae</taxon>
        <taxon>Arundineae</taxon>
        <taxon>Arundo</taxon>
    </lineage>
</organism>